<gene>
    <name evidence="1" type="primary">Nfu_g_1_002652</name>
</gene>
<name>A0A1A8ANU0_NOTFU</name>
<reference evidence="1" key="1">
    <citation type="submission" date="2016-05" db="EMBL/GenBank/DDBJ databases">
        <authorList>
            <person name="Lavstsen T."/>
            <person name="Jespersen J.S."/>
        </authorList>
    </citation>
    <scope>NUCLEOTIDE SEQUENCE</scope>
    <source>
        <tissue evidence="1">Brain</tissue>
    </source>
</reference>
<accession>A0A1A8ANU0</accession>
<reference evidence="1" key="2">
    <citation type="submission" date="2016-06" db="EMBL/GenBank/DDBJ databases">
        <title>The genome of a short-lived fish provides insights into sex chromosome evolution and the genetic control of aging.</title>
        <authorList>
            <person name="Reichwald K."/>
            <person name="Felder M."/>
            <person name="Petzold A."/>
            <person name="Koch P."/>
            <person name="Groth M."/>
            <person name="Platzer M."/>
        </authorList>
    </citation>
    <scope>NUCLEOTIDE SEQUENCE</scope>
    <source>
        <tissue evidence="1">Brain</tissue>
    </source>
</reference>
<proteinExistence type="predicted"/>
<sequence length="30" mass="3404">LMSGAMNNCTAINWVTHWHEGYSCCQVFLS</sequence>
<protein>
    <submittedName>
        <fullName evidence="1">Uncharacterized protein</fullName>
    </submittedName>
</protein>
<evidence type="ECO:0000313" key="1">
    <source>
        <dbReference type="EMBL" id="SBP56684.1"/>
    </source>
</evidence>
<dbReference type="AlphaFoldDB" id="A0A1A8ANU0"/>
<feature type="non-terminal residue" evidence="1">
    <location>
        <position position="1"/>
    </location>
</feature>
<organism evidence="1">
    <name type="scientific">Nothobranchius furzeri</name>
    <name type="common">Turquoise killifish</name>
    <dbReference type="NCBI Taxonomy" id="105023"/>
    <lineage>
        <taxon>Eukaryota</taxon>
        <taxon>Metazoa</taxon>
        <taxon>Chordata</taxon>
        <taxon>Craniata</taxon>
        <taxon>Vertebrata</taxon>
        <taxon>Euteleostomi</taxon>
        <taxon>Actinopterygii</taxon>
        <taxon>Neopterygii</taxon>
        <taxon>Teleostei</taxon>
        <taxon>Neoteleostei</taxon>
        <taxon>Acanthomorphata</taxon>
        <taxon>Ovalentaria</taxon>
        <taxon>Atherinomorphae</taxon>
        <taxon>Cyprinodontiformes</taxon>
        <taxon>Nothobranchiidae</taxon>
        <taxon>Nothobranchius</taxon>
    </lineage>
</organism>
<dbReference type="EMBL" id="HADY01018199">
    <property type="protein sequence ID" value="SBP56684.1"/>
    <property type="molecule type" value="Transcribed_RNA"/>
</dbReference>